<dbReference type="EMBL" id="PVZS01000007">
    <property type="protein sequence ID" value="PSC05603.1"/>
    <property type="molecule type" value="Genomic_DNA"/>
</dbReference>
<dbReference type="GO" id="GO:0030973">
    <property type="term" value="F:molybdate ion binding"/>
    <property type="evidence" value="ECO:0007669"/>
    <property type="project" value="TreeGrafter"/>
</dbReference>
<reference evidence="3" key="1">
    <citation type="submission" date="2018-03" db="EMBL/GenBank/DDBJ databases">
        <authorList>
            <person name="Sun L."/>
            <person name="Liu H."/>
            <person name="Chen W."/>
            <person name="Huang K."/>
            <person name="Liu W."/>
            <person name="Gao X."/>
        </authorList>
    </citation>
    <scope>NUCLEOTIDE SEQUENCE [LARGE SCALE GENOMIC DNA]</scope>
    <source>
        <strain evidence="3">SH9</strain>
    </source>
</reference>
<evidence type="ECO:0000313" key="2">
    <source>
        <dbReference type="EMBL" id="PSC05603.1"/>
    </source>
</evidence>
<feature type="chain" id="PRO_5015442616" description="Molybdate ABC transporter substrate-binding protein" evidence="1">
    <location>
        <begin position="23"/>
        <end position="250"/>
    </location>
</feature>
<evidence type="ECO:0000256" key="1">
    <source>
        <dbReference type="SAM" id="SignalP"/>
    </source>
</evidence>
<dbReference type="Pfam" id="PF13531">
    <property type="entry name" value="SBP_bac_11"/>
    <property type="match status" value="1"/>
</dbReference>
<dbReference type="AlphaFoldDB" id="A0A2T1HVA5"/>
<dbReference type="Proteomes" id="UP000239772">
    <property type="component" value="Unassembled WGS sequence"/>
</dbReference>
<keyword evidence="1" id="KW-0732">Signal</keyword>
<sequence>MRGRVGTAVMAAAMMAAGAARAGEVVLVGTGAVRHTLEKLAQDFKTRTGHDLRGTYGTAGVVTRRIEAGEPADIVASSRASIAALGNGGKIVGEPRDLGHVRMAVAVRKGAAKPDVSTTEALKAALVAAPSVSYGDPKAGATTGIHFAKVLEQMGVAEAVNAKANLQKDGLDVMREVAEGRAVLGVTQASEVLAVPGVEIAGFLPQAQQLVSTYTAALTPAGRSNPAAQEFLEYATGPDGKAAFRAAGFE</sequence>
<accession>A0A2T1HVA5</accession>
<dbReference type="PANTHER" id="PTHR30632">
    <property type="entry name" value="MOLYBDATE-BINDING PERIPLASMIC PROTEIN"/>
    <property type="match status" value="1"/>
</dbReference>
<name>A0A2T1HVA5_9HYPH</name>
<dbReference type="SUPFAM" id="SSF53850">
    <property type="entry name" value="Periplasmic binding protein-like II"/>
    <property type="match status" value="1"/>
</dbReference>
<dbReference type="GO" id="GO:0015689">
    <property type="term" value="P:molybdate ion transport"/>
    <property type="evidence" value="ECO:0007669"/>
    <property type="project" value="TreeGrafter"/>
</dbReference>
<organism evidence="2 3">
    <name type="scientific">Alsobacter soli</name>
    <dbReference type="NCBI Taxonomy" id="2109933"/>
    <lineage>
        <taxon>Bacteria</taxon>
        <taxon>Pseudomonadati</taxon>
        <taxon>Pseudomonadota</taxon>
        <taxon>Alphaproteobacteria</taxon>
        <taxon>Hyphomicrobiales</taxon>
        <taxon>Alsobacteraceae</taxon>
        <taxon>Alsobacter</taxon>
    </lineage>
</organism>
<evidence type="ECO:0000313" key="3">
    <source>
        <dbReference type="Proteomes" id="UP000239772"/>
    </source>
</evidence>
<dbReference type="Gene3D" id="3.40.190.10">
    <property type="entry name" value="Periplasmic binding protein-like II"/>
    <property type="match status" value="2"/>
</dbReference>
<protein>
    <recommendedName>
        <fullName evidence="4">Molybdate ABC transporter substrate-binding protein</fullName>
    </recommendedName>
</protein>
<comment type="caution">
    <text evidence="2">The sequence shown here is derived from an EMBL/GenBank/DDBJ whole genome shotgun (WGS) entry which is preliminary data.</text>
</comment>
<proteinExistence type="predicted"/>
<feature type="signal peptide" evidence="1">
    <location>
        <begin position="1"/>
        <end position="22"/>
    </location>
</feature>
<keyword evidence="3" id="KW-1185">Reference proteome</keyword>
<gene>
    <name evidence="2" type="ORF">SLNSH_08485</name>
</gene>
<dbReference type="InterPro" id="IPR050682">
    <property type="entry name" value="ModA/WtpA"/>
</dbReference>
<dbReference type="PANTHER" id="PTHR30632:SF11">
    <property type="entry name" value="BLR4797 PROTEIN"/>
    <property type="match status" value="1"/>
</dbReference>
<evidence type="ECO:0008006" key="4">
    <source>
        <dbReference type="Google" id="ProtNLM"/>
    </source>
</evidence>